<reference evidence="1 2" key="1">
    <citation type="submission" date="2019-03" db="EMBL/GenBank/DDBJ databases">
        <title>Genomic Encyclopedia of Type Strains, Phase IV (KMG-IV): sequencing the most valuable type-strain genomes for metagenomic binning, comparative biology and taxonomic classification.</title>
        <authorList>
            <person name="Goeker M."/>
        </authorList>
    </citation>
    <scope>NUCLEOTIDE SEQUENCE [LARGE SCALE GENOMIC DNA]</scope>
    <source>
        <strain evidence="1 2">DSM 29481</strain>
    </source>
</reference>
<organism evidence="1 2">
    <name type="scientific">Longicatena caecimuris</name>
    <dbReference type="NCBI Taxonomy" id="1796635"/>
    <lineage>
        <taxon>Bacteria</taxon>
        <taxon>Bacillati</taxon>
        <taxon>Bacillota</taxon>
        <taxon>Erysipelotrichia</taxon>
        <taxon>Erysipelotrichales</taxon>
        <taxon>Erysipelotrichaceae</taxon>
        <taxon>Longicatena</taxon>
    </lineage>
</organism>
<accession>A0A4R3T020</accession>
<name>A0A4R3T020_9FIRM</name>
<evidence type="ECO:0000313" key="1">
    <source>
        <dbReference type="EMBL" id="TCU54533.1"/>
    </source>
</evidence>
<keyword evidence="2" id="KW-1185">Reference proteome</keyword>
<protein>
    <submittedName>
        <fullName evidence="1">Uncharacterized protein</fullName>
    </submittedName>
</protein>
<dbReference type="Proteomes" id="UP000295773">
    <property type="component" value="Unassembled WGS sequence"/>
</dbReference>
<gene>
    <name evidence="1" type="ORF">EDD61_12410</name>
</gene>
<sequence>MIILIPLLVLSFAYSTFFIKKKLLQIVKLCA</sequence>
<proteinExistence type="predicted"/>
<comment type="caution">
    <text evidence="1">The sequence shown here is derived from an EMBL/GenBank/DDBJ whole genome shotgun (WGS) entry which is preliminary data.</text>
</comment>
<dbReference type="AlphaFoldDB" id="A0A4R3T020"/>
<evidence type="ECO:0000313" key="2">
    <source>
        <dbReference type="Proteomes" id="UP000295773"/>
    </source>
</evidence>
<dbReference type="EMBL" id="SMBP01000024">
    <property type="protein sequence ID" value="TCU54533.1"/>
    <property type="molecule type" value="Genomic_DNA"/>
</dbReference>